<comment type="caution">
    <text evidence="1">The sequence shown here is derived from an EMBL/GenBank/DDBJ whole genome shotgun (WGS) entry which is preliminary data.</text>
</comment>
<dbReference type="Proteomes" id="UP001283361">
    <property type="component" value="Unassembled WGS sequence"/>
</dbReference>
<dbReference type="EMBL" id="JAWDGP010001678">
    <property type="protein sequence ID" value="KAK3789272.1"/>
    <property type="molecule type" value="Genomic_DNA"/>
</dbReference>
<organism evidence="1 2">
    <name type="scientific">Elysia crispata</name>
    <name type="common">lettuce slug</name>
    <dbReference type="NCBI Taxonomy" id="231223"/>
    <lineage>
        <taxon>Eukaryota</taxon>
        <taxon>Metazoa</taxon>
        <taxon>Spiralia</taxon>
        <taxon>Lophotrochozoa</taxon>
        <taxon>Mollusca</taxon>
        <taxon>Gastropoda</taxon>
        <taxon>Heterobranchia</taxon>
        <taxon>Euthyneura</taxon>
        <taxon>Panpulmonata</taxon>
        <taxon>Sacoglossa</taxon>
        <taxon>Placobranchoidea</taxon>
        <taxon>Plakobranchidae</taxon>
        <taxon>Elysia</taxon>
    </lineage>
</organism>
<dbReference type="AlphaFoldDB" id="A0AAE1E089"/>
<proteinExistence type="predicted"/>
<keyword evidence="2" id="KW-1185">Reference proteome</keyword>
<protein>
    <submittedName>
        <fullName evidence="1">Uncharacterized protein</fullName>
    </submittedName>
</protein>
<accession>A0AAE1E089</accession>
<name>A0AAE1E089_9GAST</name>
<reference evidence="1" key="1">
    <citation type="journal article" date="2023" name="G3 (Bethesda)">
        <title>A reference genome for the long-term kleptoplast-retaining sea slug Elysia crispata morphotype clarki.</title>
        <authorList>
            <person name="Eastman K.E."/>
            <person name="Pendleton A.L."/>
            <person name="Shaikh M.A."/>
            <person name="Suttiyut T."/>
            <person name="Ogas R."/>
            <person name="Tomko P."/>
            <person name="Gavelis G."/>
            <person name="Widhalm J.R."/>
            <person name="Wisecaver J.H."/>
        </authorList>
    </citation>
    <scope>NUCLEOTIDE SEQUENCE</scope>
    <source>
        <strain evidence="1">ECLA1</strain>
    </source>
</reference>
<evidence type="ECO:0000313" key="2">
    <source>
        <dbReference type="Proteomes" id="UP001283361"/>
    </source>
</evidence>
<evidence type="ECO:0000313" key="1">
    <source>
        <dbReference type="EMBL" id="KAK3789272.1"/>
    </source>
</evidence>
<gene>
    <name evidence="1" type="ORF">RRG08_001662</name>
</gene>
<sequence length="90" mass="10069">MSCHNEEKLCTVLSFRAPVSDARPALFFGLSGEEKVINWKPGGSILTAETLLSDGHSSHRPGKRFDQQVRMGTTDYYSFPAGFFINDLMR</sequence>